<dbReference type="RefSeq" id="WP_013555188.1">
    <property type="nucleotide sequence ID" value="NC_014958.1"/>
</dbReference>
<dbReference type="HOGENOM" id="CLU_1624419_0_0_0"/>
<dbReference type="Proteomes" id="UP000008635">
    <property type="component" value="Chromosome"/>
</dbReference>
<dbReference type="EMBL" id="CP002454">
    <property type="protein sequence ID" value="ADV65683.1"/>
    <property type="molecule type" value="Genomic_DNA"/>
</dbReference>
<sequence length="165" mass="17162">MNLARTWEDAYGSVHAQYEGRAGGHSWLVVTPLSDVRAVAAQLDDLGEDVKGTVHLLVADDLTPVHATLGEHRPRGAVLIGPALSGGPAVQVPDRTVDTGPLPYREGGAYPAWTSARPVDAPHGEHAGASVCAAHDVPVMVTPADHLTGTLRAWLAATPHALALS</sequence>
<evidence type="ECO:0000313" key="1">
    <source>
        <dbReference type="EMBL" id="ADV65683.1"/>
    </source>
</evidence>
<gene>
    <name evidence="1" type="ordered locus">Deima_0019</name>
</gene>
<evidence type="ECO:0000313" key="2">
    <source>
        <dbReference type="Proteomes" id="UP000008635"/>
    </source>
</evidence>
<name>E8U3Y9_DEIML</name>
<organism evidence="1 2">
    <name type="scientific">Deinococcus maricopensis (strain DSM 21211 / LMG 22137 / NRRL B-23946 / LB-34)</name>
    <dbReference type="NCBI Taxonomy" id="709986"/>
    <lineage>
        <taxon>Bacteria</taxon>
        <taxon>Thermotogati</taxon>
        <taxon>Deinococcota</taxon>
        <taxon>Deinococci</taxon>
        <taxon>Deinococcales</taxon>
        <taxon>Deinococcaceae</taxon>
        <taxon>Deinococcus</taxon>
    </lineage>
</organism>
<reference evidence="2" key="2">
    <citation type="submission" date="2011-01" db="EMBL/GenBank/DDBJ databases">
        <title>The complete genome of Deinococcus maricopensis DSM 21211.</title>
        <authorList>
            <consortium name="US DOE Joint Genome Institute (JGI-PGF)"/>
            <person name="Lucas S."/>
            <person name="Copeland A."/>
            <person name="Lapidus A."/>
            <person name="Goodwin L."/>
            <person name="Pitluck S."/>
            <person name="Kyrpides N."/>
            <person name="Mavromatis K."/>
            <person name="Pagani I."/>
            <person name="Ivanova N."/>
            <person name="Ovchinnikova G."/>
            <person name="Zeytun A."/>
            <person name="Detter J.C."/>
            <person name="Han C."/>
            <person name="Land M."/>
            <person name="Hauser L."/>
            <person name="Markowitz V."/>
            <person name="Cheng J.-F."/>
            <person name="Hugenholtz P."/>
            <person name="Woyke T."/>
            <person name="Wu D."/>
            <person name="Pukall R."/>
            <person name="Gehrich-Schroeter G."/>
            <person name="Brambilla E."/>
            <person name="Klenk H.-P."/>
            <person name="Eisen J.A."/>
        </authorList>
    </citation>
    <scope>NUCLEOTIDE SEQUENCE [LARGE SCALE GENOMIC DNA]</scope>
    <source>
        <strain evidence="2">DSM 21211 / LMG 22137 / NRRL B-23946 / LB-34</strain>
    </source>
</reference>
<dbReference type="AlphaFoldDB" id="E8U3Y9"/>
<proteinExistence type="predicted"/>
<dbReference type="STRING" id="709986.Deima_0019"/>
<reference evidence="1 2" key="1">
    <citation type="journal article" date="2011" name="Stand. Genomic Sci.">
        <title>Complete genome sequence of Deinococcus maricopensis type strain (LB-34).</title>
        <authorList>
            <person name="Pukall R."/>
            <person name="Zeytun A."/>
            <person name="Lucas S."/>
            <person name="Lapidus A."/>
            <person name="Hammon N."/>
            <person name="Deshpande S."/>
            <person name="Nolan M."/>
            <person name="Cheng J.F."/>
            <person name="Pitluck S."/>
            <person name="Liolios K."/>
            <person name="Pagani I."/>
            <person name="Mikhailova N."/>
            <person name="Ivanova N."/>
            <person name="Mavromatis K."/>
            <person name="Pati A."/>
            <person name="Tapia R."/>
            <person name="Han C."/>
            <person name="Goodwin L."/>
            <person name="Chen A."/>
            <person name="Palaniappan K."/>
            <person name="Land M."/>
            <person name="Hauser L."/>
            <person name="Chang Y.J."/>
            <person name="Jeffries C.D."/>
            <person name="Brambilla E.M."/>
            <person name="Rohde M."/>
            <person name="Goker M."/>
            <person name="Detter J.C."/>
            <person name="Woyke T."/>
            <person name="Bristow J."/>
            <person name="Eisen J.A."/>
            <person name="Markowitz V."/>
            <person name="Hugenholtz P."/>
            <person name="Kyrpides N.C."/>
            <person name="Klenk H.P."/>
        </authorList>
    </citation>
    <scope>NUCLEOTIDE SEQUENCE [LARGE SCALE GENOMIC DNA]</scope>
    <source>
        <strain evidence="2">DSM 21211 / LMG 22137 / NRRL B-23946 / LB-34</strain>
    </source>
</reference>
<dbReference type="KEGG" id="dmr:Deima_0019"/>
<keyword evidence="2" id="KW-1185">Reference proteome</keyword>
<protein>
    <submittedName>
        <fullName evidence="1">Uncharacterized protein</fullName>
    </submittedName>
</protein>
<accession>E8U3Y9</accession>